<dbReference type="PANTHER" id="PTHR46503:SF1">
    <property type="entry name" value="INTER-ALPHA-TRYPSIN INHIBITOR HEAVY CHAIN-LIKE PROTEIN"/>
    <property type="match status" value="1"/>
</dbReference>
<evidence type="ECO:0000256" key="1">
    <source>
        <dbReference type="SAM" id="MobiDB-lite"/>
    </source>
</evidence>
<gene>
    <name evidence="4" type="ORF">NEPTK9_000954</name>
</gene>
<evidence type="ECO:0000313" key="5">
    <source>
        <dbReference type="Proteomes" id="UP001194714"/>
    </source>
</evidence>
<name>A0ABS0B1M6_9BACT</name>
<dbReference type="PANTHER" id="PTHR46503">
    <property type="entry name" value="INTER-ALPHA-TRYPSIN INHIBITOR HEAVY CHAIN-LIKE PROTEIN"/>
    <property type="match status" value="1"/>
</dbReference>
<dbReference type="Gene3D" id="3.40.50.410">
    <property type="entry name" value="von Willebrand factor, type A domain"/>
    <property type="match status" value="1"/>
</dbReference>
<feature type="chain" id="PRO_5047446256" description="VWFA domain-containing protein" evidence="2">
    <location>
        <begin position="19"/>
        <end position="1115"/>
    </location>
</feature>
<dbReference type="PROSITE" id="PS50234">
    <property type="entry name" value="VWFA"/>
    <property type="match status" value="1"/>
</dbReference>
<dbReference type="Proteomes" id="UP001194714">
    <property type="component" value="Unassembled WGS sequence"/>
</dbReference>
<protein>
    <recommendedName>
        <fullName evidence="3">VWFA domain-containing protein</fullName>
    </recommendedName>
</protein>
<comment type="caution">
    <text evidence="4">The sequence shown here is derived from an EMBL/GenBank/DDBJ whole genome shotgun (WGS) entry which is preliminary data.</text>
</comment>
<keyword evidence="2" id="KW-0732">Signal</keyword>
<organism evidence="4 5">
    <name type="scientific">Candidatus Neptunichlamydia vexilliferae</name>
    <dbReference type="NCBI Taxonomy" id="1651774"/>
    <lineage>
        <taxon>Bacteria</taxon>
        <taxon>Pseudomonadati</taxon>
        <taxon>Chlamydiota</taxon>
        <taxon>Chlamydiia</taxon>
        <taxon>Parachlamydiales</taxon>
        <taxon>Simkaniaceae</taxon>
        <taxon>Candidatus Neptunichlamydia</taxon>
    </lineage>
</organism>
<dbReference type="SUPFAM" id="SSF53300">
    <property type="entry name" value="vWA-like"/>
    <property type="match status" value="1"/>
</dbReference>
<dbReference type="InterPro" id="IPR036465">
    <property type="entry name" value="vWFA_dom_sf"/>
</dbReference>
<accession>A0ABS0B1M6</accession>
<reference evidence="4 5" key="1">
    <citation type="submission" date="2020-01" db="EMBL/GenBank/DDBJ databases">
        <title>Draft genome sequence of Cand. Neptunochlamydia vexilliferae K9.</title>
        <authorList>
            <person name="Schulz F."/>
            <person name="Koestlbacher S."/>
            <person name="Wascher F."/>
            <person name="Pizzetti I."/>
            <person name="Horn M."/>
        </authorList>
    </citation>
    <scope>NUCLEOTIDE SEQUENCE [LARGE SCALE GENOMIC DNA]</scope>
    <source>
        <strain evidence="4 5">K9</strain>
    </source>
</reference>
<dbReference type="Pfam" id="PF13768">
    <property type="entry name" value="VWA_3"/>
    <property type="match status" value="1"/>
</dbReference>
<proteinExistence type="predicted"/>
<evidence type="ECO:0000256" key="2">
    <source>
        <dbReference type="SAM" id="SignalP"/>
    </source>
</evidence>
<evidence type="ECO:0000313" key="4">
    <source>
        <dbReference type="EMBL" id="MBF5059440.1"/>
    </source>
</evidence>
<feature type="signal peptide" evidence="2">
    <location>
        <begin position="1"/>
        <end position="18"/>
    </location>
</feature>
<sequence>MQKSAFIALLTFSFLLGAGEEETKFSLPPTSTLFFPDLPISLTFPIKHSISPKRSFSGSSLTFKTFSPNPELRKQKQLAPQTNRSLPPQKECSPPFLTKSLAIHLSPKSEKIPVLELTKEKKRTVPFFHPDVFFKQGHKEWGDFAFKEFLLPEVGKNIAAHPSPLELFPDMEPFFALVCRGCSFPNTKEILWAHPIPIGEDESHSLTDVYPSLTLNFSESLPLYLTIQHTGSGIELERERLRYIKEELEPWREIGLDTLLLPSIGKKPLPGQIKNPHMEAFFALIPRTVQLPNTKKLLWKFAAPSKEYPDSIRSEDQSSITLTFPDTFPPGLETEYAAHVNPIDDQRFIYQKPPPDVWNNCSLKGLRFPTVALKIPPSKRLERLKRTEEEFPKISSVLALVPRTIHMPNTKKLLWAHFAPSEERGKLTGLTGSSHIALNLSKSLAGHLNTKGTFPFHLASNPFTYKGSVDKVVENPFTSSSLPVVPLAIIPLEESKGLTKVGEDIPNLDSVLTLVFRNITLPNAKKLVWRVDVPVREGEYLKLTGKKSYNPSRPAHYPPETPSFAFEIASLEIHTAPLEYLKEPISSYGMSTRSKQSQEWGICQSQRLRFNSLEAVPYPGDRGDGEGAKDLALPYIREKGVMPSKQTMTPKKLPLEGFFSSEALLDLAARVPSFSNTFALLAKNPLPSTINPEIDLGSDQIPEPETAMVRSQSKEILEHYEQESAASAGSIALASPKVKSVPTDSEVHAINKSSRFTNAFLTEIPPPSYLETATYDNEFETEVHYAKREDGKGYHFAVKMRPNKELSFGSPNQHVIFVVDGSSSIKKHRFGTFKEGVARALPYLREGDSFNIIVADSKLVPFSKSPMRYSKNSIAKAKRFLHERTYRGYFINYDAFDLLAKVTNYFDPERENIVVLLTDGHSFSTLKHHKEDFQELSEASKGRFSVFTATASQNNNLSMLDLVSTFNNGELMYSKTHAAFSRQLARLVRHIEHFVAKDVHIHTTSRKQDEGIEFYPNANTLPSLYSDHPYIVYGTIDELKDFDLILQGRSGEQWINVKQHITFRGAEKASYSIQKGFALQQAYICYDYFLKKDNPFFLSEAERILDPFAIPTVTR</sequence>
<evidence type="ECO:0000259" key="3">
    <source>
        <dbReference type="PROSITE" id="PS50234"/>
    </source>
</evidence>
<feature type="region of interest" description="Disordered" evidence="1">
    <location>
        <begin position="70"/>
        <end position="90"/>
    </location>
</feature>
<keyword evidence="5" id="KW-1185">Reference proteome</keyword>
<dbReference type="EMBL" id="JAAEJV010000022">
    <property type="protein sequence ID" value="MBF5059440.1"/>
    <property type="molecule type" value="Genomic_DNA"/>
</dbReference>
<dbReference type="InterPro" id="IPR002035">
    <property type="entry name" value="VWF_A"/>
</dbReference>
<feature type="domain" description="VWFA" evidence="3">
    <location>
        <begin position="814"/>
        <end position="991"/>
    </location>
</feature>